<protein>
    <submittedName>
        <fullName evidence="3">VCBS repeat-containing protein</fullName>
    </submittedName>
</protein>
<sequence>MREITKQKKSLNHALLASGISLLLVACGGSGNQDDVTGVAPPVFYSITVESTGAGNVGSETVQVAAGGRYSLSLYPDDDHLVHSVTGCNGTLSDTTYEITSVTANCRVEVTFGLVPLSLDMPQHIYSFYDDTMIPPHEYGGEYHEGGLVSYMGTASVQELWMDGYQDVIFSLAKGYAAGIDTRVKPYLFRNENGRLVYDNSVEFSPVTSARRWANYGERPNDHGTGLYFVGHDGGDGSFAEAMLIQSGSYPQDITASLPATPLSNLTGKPNSVHAHAMAGGDLNGNGRTDFVVIDWGGCDTEVDPWVCFESPYYLMQSDHALEWSMIESDLLRNIAFEQPLAATNVGEGWNLLLDVHLVDVNGNGLDDLIVGYGHGASRSYVYFNQGIDAQGGPLFSREHSAALPQSPYGYNGLHLFTWSADFNGNGHNDLLLLWSRFVPYYGGWSFQLLSNDGSGVFTDVSEQAFHYLSESHQLGEYLEWTDHFTVADLNGNGLPDIIGSDGGHSGSEASIRIWLNDGAGGLQEIPVQIPHTNRTFKPTAPWFDIAQDGVFGTAMMHQTATDDTFSELRVNFYQLSLNRRLYSLAAEQEAIEQALERN</sequence>
<keyword evidence="1 2" id="KW-0732">Signal</keyword>
<reference evidence="3 4" key="1">
    <citation type="submission" date="2023-07" db="EMBL/GenBank/DDBJ databases">
        <title>Alkalimonas sp., MEB108 novel, alkaliphilic bacterium isolated from Lonar Lake, India.</title>
        <authorList>
            <person name="Joshi A."/>
            <person name="Thite S."/>
        </authorList>
    </citation>
    <scope>NUCLEOTIDE SEQUENCE [LARGE SCALE GENOMIC DNA]</scope>
    <source>
        <strain evidence="3 4">MEB108</strain>
    </source>
</reference>
<feature type="signal peptide" evidence="2">
    <location>
        <begin position="1"/>
        <end position="26"/>
    </location>
</feature>
<name>A0ABU7J9F3_9GAMM</name>
<evidence type="ECO:0000313" key="3">
    <source>
        <dbReference type="EMBL" id="MEE2003164.1"/>
    </source>
</evidence>
<organism evidence="3 4">
    <name type="scientific">Alkalimonas cellulosilytica</name>
    <dbReference type="NCBI Taxonomy" id="3058395"/>
    <lineage>
        <taxon>Bacteria</taxon>
        <taxon>Pseudomonadati</taxon>
        <taxon>Pseudomonadota</taxon>
        <taxon>Gammaproteobacteria</taxon>
        <taxon>Alkalimonas</taxon>
    </lineage>
</organism>
<dbReference type="RefSeq" id="WP_330130214.1">
    <property type="nucleotide sequence ID" value="NZ_JAUHLI010000023.1"/>
</dbReference>
<dbReference type="InterPro" id="IPR028994">
    <property type="entry name" value="Integrin_alpha_N"/>
</dbReference>
<dbReference type="Proteomes" id="UP001336314">
    <property type="component" value="Unassembled WGS sequence"/>
</dbReference>
<dbReference type="SUPFAM" id="SSF69318">
    <property type="entry name" value="Integrin alpha N-terminal domain"/>
    <property type="match status" value="1"/>
</dbReference>
<evidence type="ECO:0000256" key="1">
    <source>
        <dbReference type="ARBA" id="ARBA00022729"/>
    </source>
</evidence>
<evidence type="ECO:0000256" key="2">
    <source>
        <dbReference type="SAM" id="SignalP"/>
    </source>
</evidence>
<feature type="chain" id="PRO_5047535118" evidence="2">
    <location>
        <begin position="27"/>
        <end position="599"/>
    </location>
</feature>
<keyword evidence="4" id="KW-1185">Reference proteome</keyword>
<gene>
    <name evidence="3" type="ORF">QWY20_17050</name>
</gene>
<dbReference type="Gene3D" id="2.130.10.130">
    <property type="entry name" value="Integrin alpha, N-terminal"/>
    <property type="match status" value="1"/>
</dbReference>
<proteinExistence type="predicted"/>
<evidence type="ECO:0000313" key="4">
    <source>
        <dbReference type="Proteomes" id="UP001336314"/>
    </source>
</evidence>
<comment type="caution">
    <text evidence="3">The sequence shown here is derived from an EMBL/GenBank/DDBJ whole genome shotgun (WGS) entry which is preliminary data.</text>
</comment>
<dbReference type="Pfam" id="PF13517">
    <property type="entry name" value="FG-GAP_3"/>
    <property type="match status" value="1"/>
</dbReference>
<dbReference type="EMBL" id="JAUHLI010000023">
    <property type="protein sequence ID" value="MEE2003164.1"/>
    <property type="molecule type" value="Genomic_DNA"/>
</dbReference>
<dbReference type="PROSITE" id="PS51257">
    <property type="entry name" value="PROKAR_LIPOPROTEIN"/>
    <property type="match status" value="1"/>
</dbReference>
<dbReference type="InterPro" id="IPR013517">
    <property type="entry name" value="FG-GAP"/>
</dbReference>
<accession>A0ABU7J9F3</accession>